<dbReference type="PANTHER" id="PTHR10925">
    <property type="entry name" value="N-ACETYLTRANSFERASE 10"/>
    <property type="match status" value="1"/>
</dbReference>
<evidence type="ECO:0000256" key="9">
    <source>
        <dbReference type="HAMAP-Rule" id="MF_01886"/>
    </source>
</evidence>
<dbReference type="GO" id="GO:0051391">
    <property type="term" value="P:tRNA acetylation"/>
    <property type="evidence" value="ECO:0007669"/>
    <property type="project" value="UniProtKB-UniRule"/>
</dbReference>
<dbReference type="InterPro" id="IPR016181">
    <property type="entry name" value="Acyl_CoA_acyltransferase"/>
</dbReference>
<dbReference type="Pfam" id="PF08351">
    <property type="entry name" value="TmcA_N"/>
    <property type="match status" value="1"/>
</dbReference>
<dbReference type="SUPFAM" id="SSF52540">
    <property type="entry name" value="P-loop containing nucleoside triphosphate hydrolases"/>
    <property type="match status" value="1"/>
</dbReference>
<dbReference type="GO" id="GO:0005524">
    <property type="term" value="F:ATP binding"/>
    <property type="evidence" value="ECO:0007669"/>
    <property type="project" value="UniProtKB-UniRule"/>
</dbReference>
<comment type="subcellular location">
    <subcellularLocation>
        <location evidence="9">Cytoplasm</location>
    </subcellularLocation>
</comment>
<dbReference type="STRING" id="1918946.VPAL9027_02340"/>
<dbReference type="Gene3D" id="3.40.50.300">
    <property type="entry name" value="P-loop containing nucleotide triphosphate hydrolases"/>
    <property type="match status" value="1"/>
</dbReference>
<dbReference type="GO" id="GO:1990883">
    <property type="term" value="F:18S rRNA cytidine N-acetyltransferase activity"/>
    <property type="evidence" value="ECO:0007669"/>
    <property type="project" value="TreeGrafter"/>
</dbReference>
<comment type="caution">
    <text evidence="9">Lacks conserved residue(s) required for the propagation of feature annotation.</text>
</comment>
<dbReference type="PANTHER" id="PTHR10925:SF5">
    <property type="entry name" value="RNA CYTIDINE ACETYLTRANSFERASE"/>
    <property type="match status" value="1"/>
</dbReference>
<dbReference type="EMBL" id="FUFT01000005">
    <property type="protein sequence ID" value="SJL84357.1"/>
    <property type="molecule type" value="Genomic_DNA"/>
</dbReference>
<feature type="binding site" evidence="9">
    <location>
        <position position="325"/>
    </location>
    <ligand>
        <name>ATP</name>
        <dbReference type="ChEBI" id="CHEBI:30616"/>
    </ligand>
</feature>
<dbReference type="Gene3D" id="3.40.630.30">
    <property type="match status" value="1"/>
</dbReference>
<dbReference type="InterPro" id="IPR000182">
    <property type="entry name" value="GNAT_dom"/>
</dbReference>
<dbReference type="InterPro" id="IPR032672">
    <property type="entry name" value="TmcA/NAT10/Kre33"/>
</dbReference>
<evidence type="ECO:0000256" key="5">
    <source>
        <dbReference type="ARBA" id="ARBA00022741"/>
    </source>
</evidence>
<comment type="catalytic activity">
    <reaction evidence="9">
        <text>cytidine(34) in elongator tRNA(Met) + acetyl-CoA + ATP + H2O = N(4)-acetylcytidine(34) in elongator tRNA(Met) + ADP + phosphate + CoA + H(+)</text>
        <dbReference type="Rhea" id="RHEA:43788"/>
        <dbReference type="Rhea" id="RHEA-COMP:10693"/>
        <dbReference type="Rhea" id="RHEA-COMP:10694"/>
        <dbReference type="ChEBI" id="CHEBI:15377"/>
        <dbReference type="ChEBI" id="CHEBI:15378"/>
        <dbReference type="ChEBI" id="CHEBI:30616"/>
        <dbReference type="ChEBI" id="CHEBI:43474"/>
        <dbReference type="ChEBI" id="CHEBI:57287"/>
        <dbReference type="ChEBI" id="CHEBI:57288"/>
        <dbReference type="ChEBI" id="CHEBI:74900"/>
        <dbReference type="ChEBI" id="CHEBI:82748"/>
        <dbReference type="ChEBI" id="CHEBI:456216"/>
        <dbReference type="EC" id="2.3.1.193"/>
    </reaction>
</comment>
<proteinExistence type="inferred from homology"/>
<evidence type="ECO:0000256" key="8">
    <source>
        <dbReference type="ARBA" id="ARBA00023315"/>
    </source>
</evidence>
<dbReference type="InterPro" id="IPR027417">
    <property type="entry name" value="P-loop_NTPase"/>
</dbReference>
<dbReference type="Proteomes" id="UP000189475">
    <property type="component" value="Unassembled WGS sequence"/>
</dbReference>
<reference evidence="11 12" key="1">
    <citation type="submission" date="2017-02" db="EMBL/GenBank/DDBJ databases">
        <authorList>
            <person name="Peterson S.W."/>
        </authorList>
    </citation>
    <scope>NUCLEOTIDE SEQUENCE [LARGE SCALE GENOMIC DNA]</scope>
    <source>
        <strain evidence="11 12">CECT 9027</strain>
    </source>
</reference>
<keyword evidence="4 9" id="KW-0819">tRNA processing</keyword>
<feature type="binding site" evidence="9">
    <location>
        <position position="156"/>
    </location>
    <ligand>
        <name>ATP</name>
        <dbReference type="ChEBI" id="CHEBI:30616"/>
    </ligand>
</feature>
<protein>
    <recommendedName>
        <fullName evidence="9">tRNA(Met) cytidine acetyltransferase TmcA</fullName>
        <ecNumber evidence="9">2.3.1.193</ecNumber>
    </recommendedName>
</protein>
<keyword evidence="1 9" id="KW-0963">Cytoplasm</keyword>
<evidence type="ECO:0000256" key="6">
    <source>
        <dbReference type="ARBA" id="ARBA00022840"/>
    </source>
</evidence>
<keyword evidence="2 9" id="KW-0820">tRNA-binding</keyword>
<name>A0A1R4B610_9VIBR</name>
<keyword evidence="3 9" id="KW-0808">Transferase</keyword>
<comment type="function">
    <text evidence="9">Catalyzes the formation of N(4)-acetylcytidine (ac(4)C) at the wobble position of tRNA(Met), by using acetyl-CoA as an acetyl donor and ATP (or GTP).</text>
</comment>
<evidence type="ECO:0000259" key="10">
    <source>
        <dbReference type="PROSITE" id="PS51186"/>
    </source>
</evidence>
<keyword evidence="7 9" id="KW-0694">RNA-binding</keyword>
<dbReference type="AlphaFoldDB" id="A0A1R4B610"/>
<sequence>MNTDITFLQKLHGIAKQQYCRFGIVASGSTQWETYFCQDSIDYWPTYQRIFCFGFDGGERCQNLMTHQGQQVLGQECHLLIWNLSEPWDANSFSAAIGTLSGGGVLIFVGQLQESHAANQWLNDKLAQLLIVTPDNHSPLPVVPCSDSDESSFTEQLMAIDAIKHVVTGHRKRPLILTAERGRGKTSALGIASADLMYANNKINIAVTAPSKRALQPLYSHLLRCLPQASQEKDTVYFGNATLRFVALDCLLRTDEKWDLVLVDEAAAFPVPMLQSLVERCHRTIFSTTINGYEGCGRGFTLTFQNWLMAHRPGTRHMHMSLPIRWQKNDPLEKWYREALLLNHHLPNLMSHSYHKIRLLTPKQLVAEPNLLQQLFTLLVSAHYQTSPNDVFQILNDSAIQIVATFREDDIVGCALLVAEGELSNELIQDICLGKRRPKGQLGTITLANQLGITCAARQRSLRIMRIAVHPDVQGLGIGSEMIKFVNEHLVFDFLSTSFGCTPSLLAFWKKSGFVAIKLGSKRDQSSGCHSAFMVHAQSCSWLEDALEQFRTQLLFELNDAFCNTDVDILKLLVAESLLTIEITVSARTVSLVEYYALGGSNYESVAANLHQVVLRRLVCCQSVSGLLFSKVVQKLSWSECAVRYKCSGKKQVEKALREEVLSWLRDLQCK</sequence>
<dbReference type="GO" id="GO:0051392">
    <property type="term" value="F:tRNA cytidine N4-acetyltransferase activity"/>
    <property type="evidence" value="ECO:0007669"/>
    <property type="project" value="UniProtKB-UniRule"/>
</dbReference>
<evidence type="ECO:0000256" key="2">
    <source>
        <dbReference type="ARBA" id="ARBA00022555"/>
    </source>
</evidence>
<dbReference type="GO" id="GO:0005737">
    <property type="term" value="C:cytoplasm"/>
    <property type="evidence" value="ECO:0007669"/>
    <property type="project" value="UniProtKB-SubCell"/>
</dbReference>
<organism evidence="11 12">
    <name type="scientific">Vibrio palustris</name>
    <dbReference type="NCBI Taxonomy" id="1918946"/>
    <lineage>
        <taxon>Bacteria</taxon>
        <taxon>Pseudomonadati</taxon>
        <taxon>Pseudomonadota</taxon>
        <taxon>Gammaproteobacteria</taxon>
        <taxon>Vibrionales</taxon>
        <taxon>Vibrionaceae</taxon>
        <taxon>Vibrio</taxon>
    </lineage>
</organism>
<dbReference type="InterPro" id="IPR038321">
    <property type="entry name" value="TmcA_C_sf"/>
</dbReference>
<evidence type="ECO:0000256" key="4">
    <source>
        <dbReference type="ARBA" id="ARBA00022694"/>
    </source>
</evidence>
<keyword evidence="8 9" id="KW-0012">Acyltransferase</keyword>
<dbReference type="RefSeq" id="WP_159439139.1">
    <property type="nucleotide sequence ID" value="NZ_AP024888.1"/>
</dbReference>
<dbReference type="OrthoDB" id="5578851at2"/>
<dbReference type="InterPro" id="IPR013562">
    <property type="entry name" value="TmcA/NAT10_N"/>
</dbReference>
<dbReference type="PROSITE" id="PS51186">
    <property type="entry name" value="GNAT"/>
    <property type="match status" value="1"/>
</dbReference>
<evidence type="ECO:0000256" key="3">
    <source>
        <dbReference type="ARBA" id="ARBA00022679"/>
    </source>
</evidence>
<dbReference type="HAMAP" id="MF_01886">
    <property type="entry name" value="tRNA_acetyltr_TmcA"/>
    <property type="match status" value="1"/>
</dbReference>
<accession>A0A1R4B610</accession>
<dbReference type="CDD" id="cd04301">
    <property type="entry name" value="NAT_SF"/>
    <property type="match status" value="1"/>
</dbReference>
<dbReference type="EC" id="2.3.1.193" evidence="9"/>
<dbReference type="InterPro" id="IPR024914">
    <property type="entry name" value="tRNA_acetyltr_TmcA"/>
</dbReference>
<keyword evidence="6 9" id="KW-0067">ATP-binding</keyword>
<keyword evidence="12" id="KW-1185">Reference proteome</keyword>
<gene>
    <name evidence="9 11" type="primary">tmcA</name>
    <name evidence="11" type="ORF">VPAL9027_02340</name>
</gene>
<evidence type="ECO:0000313" key="11">
    <source>
        <dbReference type="EMBL" id="SJL84357.1"/>
    </source>
</evidence>
<keyword evidence="5 9" id="KW-0547">Nucleotide-binding</keyword>
<evidence type="ECO:0000256" key="1">
    <source>
        <dbReference type="ARBA" id="ARBA00022490"/>
    </source>
</evidence>
<feature type="domain" description="N-acetyltransferase" evidence="10">
    <location>
        <begin position="355"/>
        <end position="539"/>
    </location>
</feature>
<dbReference type="SUPFAM" id="SSF55729">
    <property type="entry name" value="Acyl-CoA N-acyltransferases (Nat)"/>
    <property type="match status" value="1"/>
</dbReference>
<evidence type="ECO:0000256" key="7">
    <source>
        <dbReference type="ARBA" id="ARBA00022884"/>
    </source>
</evidence>
<dbReference type="Pfam" id="PF13718">
    <property type="entry name" value="GNAT_acetyltr_2"/>
    <property type="match status" value="2"/>
</dbReference>
<feature type="binding site" evidence="9">
    <location>
        <begin position="467"/>
        <end position="469"/>
    </location>
    <ligand>
        <name>acetyl-CoA</name>
        <dbReference type="ChEBI" id="CHEBI:57288"/>
    </ligand>
</feature>
<dbReference type="GO" id="GO:1904812">
    <property type="term" value="P:rRNA acetylation involved in maturation of SSU-rRNA"/>
    <property type="evidence" value="ECO:0007669"/>
    <property type="project" value="TreeGrafter"/>
</dbReference>
<dbReference type="GO" id="GO:0002101">
    <property type="term" value="P:tRNA wobble cytosine modification"/>
    <property type="evidence" value="ECO:0007669"/>
    <property type="project" value="UniProtKB-UniRule"/>
</dbReference>
<dbReference type="GO" id="GO:0000049">
    <property type="term" value="F:tRNA binding"/>
    <property type="evidence" value="ECO:0007669"/>
    <property type="project" value="UniProtKB-UniRule"/>
</dbReference>
<dbReference type="Pfam" id="PF05127">
    <property type="entry name" value="NAT10_TcmA_helicase"/>
    <property type="match status" value="1"/>
</dbReference>
<comment type="similarity">
    <text evidence="9">Belongs to the TmcA family.</text>
</comment>
<dbReference type="InterPro" id="IPR007807">
    <property type="entry name" value="TcmA/NAT10_helicase"/>
</dbReference>
<evidence type="ECO:0000313" key="12">
    <source>
        <dbReference type="Proteomes" id="UP000189475"/>
    </source>
</evidence>
<dbReference type="Gene3D" id="1.20.120.890">
    <property type="entry name" value="tRNA(Met) cytidine acetyltransferase, tail domain"/>
    <property type="match status" value="1"/>
</dbReference>
<dbReference type="Gene3D" id="3.40.50.11040">
    <property type="match status" value="1"/>
</dbReference>